<protein>
    <recommendedName>
        <fullName evidence="2">UPF0102 protein H8S00_08345</fullName>
    </recommendedName>
</protein>
<dbReference type="PANTHER" id="PTHR34039">
    <property type="entry name" value="UPF0102 PROTEIN YRAN"/>
    <property type="match status" value="1"/>
</dbReference>
<dbReference type="Proteomes" id="UP000597877">
    <property type="component" value="Unassembled WGS sequence"/>
</dbReference>
<dbReference type="Pfam" id="PF02021">
    <property type="entry name" value="UPF0102"/>
    <property type="match status" value="1"/>
</dbReference>
<evidence type="ECO:0000313" key="3">
    <source>
        <dbReference type="EMBL" id="MBC5667988.1"/>
    </source>
</evidence>
<dbReference type="NCBIfam" id="NF009150">
    <property type="entry name" value="PRK12497.1-3"/>
    <property type="match status" value="1"/>
</dbReference>
<dbReference type="Gene3D" id="3.40.1350.10">
    <property type="match status" value="1"/>
</dbReference>
<dbReference type="EMBL" id="JACOOZ010000005">
    <property type="protein sequence ID" value="MBC5667988.1"/>
    <property type="molecule type" value="Genomic_DNA"/>
</dbReference>
<name>A0ABR7F2Z2_9FIRM</name>
<dbReference type="InterPro" id="IPR011856">
    <property type="entry name" value="tRNA_endonuc-like_dom_sf"/>
</dbReference>
<dbReference type="InterPro" id="IPR003509">
    <property type="entry name" value="UPF0102_YraN-like"/>
</dbReference>
<dbReference type="InterPro" id="IPR011335">
    <property type="entry name" value="Restrct_endonuc-II-like"/>
</dbReference>
<gene>
    <name evidence="3" type="ORF">H8S00_08345</name>
</gene>
<reference evidence="3 4" key="1">
    <citation type="submission" date="2020-08" db="EMBL/GenBank/DDBJ databases">
        <title>Genome public.</title>
        <authorList>
            <person name="Liu C."/>
            <person name="Sun Q."/>
        </authorList>
    </citation>
    <scope>NUCLEOTIDE SEQUENCE [LARGE SCALE GENOMIC DNA]</scope>
    <source>
        <strain evidence="3 4">BX4</strain>
    </source>
</reference>
<dbReference type="HAMAP" id="MF_00048">
    <property type="entry name" value="UPF0102"/>
    <property type="match status" value="1"/>
</dbReference>
<keyword evidence="4" id="KW-1185">Reference proteome</keyword>
<proteinExistence type="inferred from homology"/>
<dbReference type="RefSeq" id="WP_021953100.1">
    <property type="nucleotide sequence ID" value="NZ_JACOOZ010000005.1"/>
</dbReference>
<dbReference type="SUPFAM" id="SSF52980">
    <property type="entry name" value="Restriction endonuclease-like"/>
    <property type="match status" value="1"/>
</dbReference>
<dbReference type="NCBIfam" id="TIGR00252">
    <property type="entry name" value="YraN family protein"/>
    <property type="match status" value="1"/>
</dbReference>
<evidence type="ECO:0000256" key="2">
    <source>
        <dbReference type="HAMAP-Rule" id="MF_00048"/>
    </source>
</evidence>
<accession>A0ABR7F2Z2</accession>
<comment type="similarity">
    <text evidence="1 2">Belongs to the UPF0102 family.</text>
</comment>
<evidence type="ECO:0000256" key="1">
    <source>
        <dbReference type="ARBA" id="ARBA00006738"/>
    </source>
</evidence>
<comment type="caution">
    <text evidence="3">The sequence shown here is derived from an EMBL/GenBank/DDBJ whole genome shotgun (WGS) entry which is preliminary data.</text>
</comment>
<dbReference type="CDD" id="cd20736">
    <property type="entry name" value="PoNe_Nuclease"/>
    <property type="match status" value="1"/>
</dbReference>
<organism evidence="3 4">
    <name type="scientific">Eubacterium segne</name>
    <dbReference type="NCBI Taxonomy" id="2763045"/>
    <lineage>
        <taxon>Bacteria</taxon>
        <taxon>Bacillati</taxon>
        <taxon>Bacillota</taxon>
        <taxon>Clostridia</taxon>
        <taxon>Eubacteriales</taxon>
        <taxon>Eubacteriaceae</taxon>
        <taxon>Eubacterium</taxon>
    </lineage>
</organism>
<sequence length="116" mass="13598">MNKRNIGSLYEEKAVEYLKNNGFTVIVKNFRCPKGEIDIIAIKEDILRFIEVKYRKNTEYGYAKEAVNKTKMNKIYNSAMWFITCNPVYSDTQCSFDVISIQGDNIEYIFNSFNSF</sequence>
<dbReference type="PANTHER" id="PTHR34039:SF1">
    <property type="entry name" value="UPF0102 PROTEIN YRAN"/>
    <property type="match status" value="1"/>
</dbReference>
<evidence type="ECO:0000313" key="4">
    <source>
        <dbReference type="Proteomes" id="UP000597877"/>
    </source>
</evidence>